<protein>
    <submittedName>
        <fullName evidence="1">Uncharacterized protein</fullName>
    </submittedName>
</protein>
<sequence length="107" mass="12334">MRMSLCLHADLKEEDFQHVLAGEITKPFWRPKKPFMSNDLEIAGLFSDTSVGDWYSDTHLNEAALETTIKEQTSRGLTLKDIQGGVYKGEEFYNVIFQELLEPKTRH</sequence>
<proteinExistence type="predicted"/>
<dbReference type="AlphaFoldDB" id="A0A2K0WEH2"/>
<keyword evidence="2" id="KW-1185">Reference proteome</keyword>
<gene>
    <name evidence="1" type="ORF">FNYG_06284</name>
</gene>
<accession>A0A2K0WEH2</accession>
<dbReference type="Proteomes" id="UP000236664">
    <property type="component" value="Unassembled WGS sequence"/>
</dbReference>
<dbReference type="OrthoDB" id="5946976at2759"/>
<comment type="caution">
    <text evidence="1">The sequence shown here is derived from an EMBL/GenBank/DDBJ whole genome shotgun (WGS) entry which is preliminary data.</text>
</comment>
<reference evidence="1 2" key="1">
    <citation type="submission" date="2017-06" db="EMBL/GenBank/DDBJ databases">
        <title>Genome of Fusarium nygamai isolate CS10214.</title>
        <authorList>
            <person name="Gardiner D.M."/>
            <person name="Obanor F."/>
            <person name="Kazan K."/>
        </authorList>
    </citation>
    <scope>NUCLEOTIDE SEQUENCE [LARGE SCALE GENOMIC DNA]</scope>
    <source>
        <strain evidence="1 2">CS10214</strain>
    </source>
</reference>
<organism evidence="1 2">
    <name type="scientific">Gibberella nygamai</name>
    <name type="common">Bean root rot disease fungus</name>
    <name type="synonym">Fusarium nygamai</name>
    <dbReference type="NCBI Taxonomy" id="42673"/>
    <lineage>
        <taxon>Eukaryota</taxon>
        <taxon>Fungi</taxon>
        <taxon>Dikarya</taxon>
        <taxon>Ascomycota</taxon>
        <taxon>Pezizomycotina</taxon>
        <taxon>Sordariomycetes</taxon>
        <taxon>Hypocreomycetidae</taxon>
        <taxon>Hypocreales</taxon>
        <taxon>Nectriaceae</taxon>
        <taxon>Fusarium</taxon>
        <taxon>Fusarium fujikuroi species complex</taxon>
    </lineage>
</organism>
<evidence type="ECO:0000313" key="2">
    <source>
        <dbReference type="Proteomes" id="UP000236664"/>
    </source>
</evidence>
<evidence type="ECO:0000313" key="1">
    <source>
        <dbReference type="EMBL" id="PNP80685.1"/>
    </source>
</evidence>
<name>A0A2K0WEH2_GIBNY</name>
<dbReference type="STRING" id="42673.A0A2K0WEH2"/>
<dbReference type="EMBL" id="MTQA01000077">
    <property type="protein sequence ID" value="PNP80685.1"/>
    <property type="molecule type" value="Genomic_DNA"/>
</dbReference>